<proteinExistence type="predicted"/>
<organism evidence="2 3">
    <name type="scientific">Candidatus Nitronauta litoralis</name>
    <dbReference type="NCBI Taxonomy" id="2705533"/>
    <lineage>
        <taxon>Bacteria</taxon>
        <taxon>Pseudomonadati</taxon>
        <taxon>Nitrospinota/Tectimicrobiota group</taxon>
        <taxon>Nitrospinota</taxon>
        <taxon>Nitrospinia</taxon>
        <taxon>Nitrospinales</taxon>
        <taxon>Nitrospinaceae</taxon>
        <taxon>Candidatus Nitronauta</taxon>
    </lineage>
</organism>
<dbReference type="EMBL" id="CP048685">
    <property type="protein sequence ID" value="QPJ60848.1"/>
    <property type="molecule type" value="Genomic_DNA"/>
</dbReference>
<accession>A0A7T0BU07</accession>
<dbReference type="Proteomes" id="UP000594688">
    <property type="component" value="Chromosome"/>
</dbReference>
<keyword evidence="1" id="KW-1133">Transmembrane helix</keyword>
<evidence type="ECO:0000313" key="2">
    <source>
        <dbReference type="EMBL" id="QPJ60848.1"/>
    </source>
</evidence>
<keyword evidence="1" id="KW-0472">Membrane</keyword>
<gene>
    <name evidence="2" type="ORF">G3M70_02670</name>
</gene>
<reference evidence="2 3" key="1">
    <citation type="submission" date="2020-02" db="EMBL/GenBank/DDBJ databases">
        <title>Genomic and physiological characterization of two novel Nitrospinaceae genera.</title>
        <authorList>
            <person name="Mueller A.J."/>
            <person name="Jung M.-Y."/>
            <person name="Strachan C.R."/>
            <person name="Herbold C.W."/>
            <person name="Kirkegaard R.H."/>
            <person name="Daims H."/>
        </authorList>
    </citation>
    <scope>NUCLEOTIDE SEQUENCE [LARGE SCALE GENOMIC DNA]</scope>
    <source>
        <strain evidence="2">EB</strain>
    </source>
</reference>
<evidence type="ECO:0000313" key="3">
    <source>
        <dbReference type="Proteomes" id="UP000594688"/>
    </source>
</evidence>
<dbReference type="KEGG" id="nli:G3M70_02670"/>
<name>A0A7T0BU07_9BACT</name>
<dbReference type="AlphaFoldDB" id="A0A7T0BU07"/>
<feature type="transmembrane region" description="Helical" evidence="1">
    <location>
        <begin position="15"/>
        <end position="36"/>
    </location>
</feature>
<evidence type="ECO:0000256" key="1">
    <source>
        <dbReference type="SAM" id="Phobius"/>
    </source>
</evidence>
<protein>
    <submittedName>
        <fullName evidence="2">Uncharacterized protein</fullName>
    </submittedName>
</protein>
<sequence length="47" mass="5037">MFEDIGNFVTNLPPLLQLVVGGVIAVGVLILATKIADWNEGKEGKKK</sequence>
<keyword evidence="1" id="KW-0812">Transmembrane</keyword>